<evidence type="ECO:0000256" key="3">
    <source>
        <dbReference type="ARBA" id="ARBA00022692"/>
    </source>
</evidence>
<evidence type="ECO:0000256" key="6">
    <source>
        <dbReference type="SAM" id="Phobius"/>
    </source>
</evidence>
<dbReference type="PATRIC" id="fig|1434118.4.peg.2675"/>
<feature type="transmembrane region" description="Helical" evidence="6">
    <location>
        <begin position="12"/>
        <end position="30"/>
    </location>
</feature>
<dbReference type="Proteomes" id="UP000033123">
    <property type="component" value="Chromosome"/>
</dbReference>
<dbReference type="RefSeq" id="WP_231593728.1">
    <property type="nucleotide sequence ID" value="NZ_CP009508.1"/>
</dbReference>
<dbReference type="PROSITE" id="PS50267">
    <property type="entry name" value="NA_NEUROTRAN_SYMP_3"/>
    <property type="match status" value="1"/>
</dbReference>
<evidence type="ECO:0000256" key="4">
    <source>
        <dbReference type="ARBA" id="ARBA00022989"/>
    </source>
</evidence>
<protein>
    <submittedName>
        <fullName evidence="7">Sodium-dependent transporter</fullName>
    </submittedName>
</protein>
<reference evidence="7 8" key="1">
    <citation type="submission" date="2014-07" db="EMBL/GenBank/DDBJ databases">
        <title>Methanogenic archaea and the global carbon cycle.</title>
        <authorList>
            <person name="Henriksen J.R."/>
            <person name="Luke J."/>
            <person name="Reinhart S."/>
            <person name="Benedict M.N."/>
            <person name="Youngblut N.D."/>
            <person name="Metcalf M.E."/>
            <person name="Whitaker R.J."/>
            <person name="Metcalf W.W."/>
        </authorList>
    </citation>
    <scope>NUCLEOTIDE SEQUENCE [LARGE SCALE GENOMIC DNA]</scope>
    <source>
        <strain evidence="7 8">C2J</strain>
    </source>
</reference>
<dbReference type="HOGENOM" id="CLU_148425_1_1_2"/>
<keyword evidence="4 6" id="KW-1133">Transmembrane helix</keyword>
<dbReference type="InterPro" id="IPR000175">
    <property type="entry name" value="Na/ntran_symport"/>
</dbReference>
<dbReference type="PRINTS" id="PR00176">
    <property type="entry name" value="NANEUSMPORT"/>
</dbReference>
<dbReference type="AlphaFoldDB" id="A0A0E3PNK3"/>
<dbReference type="EMBL" id="CP009508">
    <property type="protein sequence ID" value="AKB36682.1"/>
    <property type="molecule type" value="Genomic_DNA"/>
</dbReference>
<keyword evidence="2" id="KW-0813">Transport</keyword>
<evidence type="ECO:0000313" key="7">
    <source>
        <dbReference type="EMBL" id="AKB36682.1"/>
    </source>
</evidence>
<dbReference type="PANTHER" id="PTHR42948:SF1">
    <property type="entry name" value="TRANSPORTER"/>
    <property type="match status" value="1"/>
</dbReference>
<evidence type="ECO:0000313" key="8">
    <source>
        <dbReference type="Proteomes" id="UP000033123"/>
    </source>
</evidence>
<comment type="subcellular location">
    <subcellularLocation>
        <location evidence="1">Membrane</location>
        <topology evidence="1">Multi-pass membrane protein</topology>
    </subcellularLocation>
</comment>
<feature type="transmembrane region" description="Helical" evidence="6">
    <location>
        <begin position="42"/>
        <end position="63"/>
    </location>
</feature>
<evidence type="ECO:0000256" key="1">
    <source>
        <dbReference type="ARBA" id="ARBA00004141"/>
    </source>
</evidence>
<keyword evidence="5 6" id="KW-0472">Membrane</keyword>
<dbReference type="PANTHER" id="PTHR42948">
    <property type="entry name" value="TRANSPORTER"/>
    <property type="match status" value="1"/>
</dbReference>
<accession>A0A0E3PNK3</accession>
<dbReference type="STRING" id="1434118.MSSAC_2092"/>
<dbReference type="GO" id="GO:0016020">
    <property type="term" value="C:membrane"/>
    <property type="evidence" value="ECO:0007669"/>
    <property type="project" value="UniProtKB-SubCell"/>
</dbReference>
<evidence type="ECO:0000256" key="5">
    <source>
        <dbReference type="ARBA" id="ARBA00023136"/>
    </source>
</evidence>
<proteinExistence type="predicted"/>
<dbReference type="Pfam" id="PF00209">
    <property type="entry name" value="SNF"/>
    <property type="match status" value="1"/>
</dbReference>
<name>A0A0E3PNK3_9EURY</name>
<evidence type="ECO:0000256" key="2">
    <source>
        <dbReference type="ARBA" id="ARBA00022448"/>
    </source>
</evidence>
<dbReference type="InterPro" id="IPR037272">
    <property type="entry name" value="SNS_sf"/>
</dbReference>
<organism evidence="7 8">
    <name type="scientific">Methanosarcina siciliae C2J</name>
    <dbReference type="NCBI Taxonomy" id="1434118"/>
    <lineage>
        <taxon>Archaea</taxon>
        <taxon>Methanobacteriati</taxon>
        <taxon>Methanobacteriota</taxon>
        <taxon>Stenosarchaea group</taxon>
        <taxon>Methanomicrobia</taxon>
        <taxon>Methanosarcinales</taxon>
        <taxon>Methanosarcinaceae</taxon>
        <taxon>Methanosarcina</taxon>
    </lineage>
</organism>
<dbReference type="SUPFAM" id="SSF161070">
    <property type="entry name" value="SNF-like"/>
    <property type="match status" value="1"/>
</dbReference>
<sequence length="84" mass="8985">MAREVWNTRVGFILAAIGSAVGLGNIWRFSYMAYENGGGAFLIPYFVALLTAGIPLMILEFGLGSKFRGSAPLSLKRAKKVSSG</sequence>
<dbReference type="GeneID" id="60431560"/>
<keyword evidence="3 6" id="KW-0812">Transmembrane</keyword>
<gene>
    <name evidence="7" type="ORF">MSSAC_2092</name>
</gene>
<dbReference type="KEGG" id="msj:MSSAC_2092"/>